<dbReference type="GO" id="GO:0015087">
    <property type="term" value="F:cobalt ion transmembrane transporter activity"/>
    <property type="evidence" value="ECO:0007669"/>
    <property type="project" value="TreeGrafter"/>
</dbReference>
<dbReference type="Proteomes" id="UP000532311">
    <property type="component" value="Unassembled WGS sequence"/>
</dbReference>
<evidence type="ECO:0000313" key="8">
    <source>
        <dbReference type="Proteomes" id="UP000532311"/>
    </source>
</evidence>
<comment type="subcellular location">
    <subcellularLocation>
        <location evidence="1">Cell membrane</location>
        <topology evidence="1">Multi-pass membrane protein</topology>
    </subcellularLocation>
</comment>
<dbReference type="PANTHER" id="PTHR46494:SF1">
    <property type="entry name" value="CORA FAMILY METAL ION TRANSPORTER (EUROFUNG)"/>
    <property type="match status" value="1"/>
</dbReference>
<proteinExistence type="predicted"/>
<evidence type="ECO:0000313" key="7">
    <source>
        <dbReference type="EMBL" id="KAF5695712.1"/>
    </source>
</evidence>
<dbReference type="GO" id="GO:0050897">
    <property type="term" value="F:cobalt ion binding"/>
    <property type="evidence" value="ECO:0007669"/>
    <property type="project" value="TreeGrafter"/>
</dbReference>
<evidence type="ECO:0000256" key="6">
    <source>
        <dbReference type="SAM" id="Phobius"/>
    </source>
</evidence>
<dbReference type="InterPro" id="IPR002523">
    <property type="entry name" value="MgTranspt_CorA/ZnTranspt_ZntB"/>
</dbReference>
<keyword evidence="5" id="KW-0175">Coiled coil</keyword>
<dbReference type="PANTHER" id="PTHR46494">
    <property type="entry name" value="CORA FAMILY METAL ION TRANSPORTER (EUROFUNG)"/>
    <property type="match status" value="1"/>
</dbReference>
<dbReference type="InterPro" id="IPR045863">
    <property type="entry name" value="CorA_TM1_TM2"/>
</dbReference>
<keyword evidence="2 6" id="KW-0812">Transmembrane</keyword>
<protein>
    <submittedName>
        <fullName evidence="7">Mg2+ transporter zinc transport</fullName>
    </submittedName>
</protein>
<evidence type="ECO:0000256" key="2">
    <source>
        <dbReference type="ARBA" id="ARBA00022692"/>
    </source>
</evidence>
<organism evidence="7 8">
    <name type="scientific">Fusarium globosum</name>
    <dbReference type="NCBI Taxonomy" id="78864"/>
    <lineage>
        <taxon>Eukaryota</taxon>
        <taxon>Fungi</taxon>
        <taxon>Dikarya</taxon>
        <taxon>Ascomycota</taxon>
        <taxon>Pezizomycotina</taxon>
        <taxon>Sordariomycetes</taxon>
        <taxon>Hypocreomycetidae</taxon>
        <taxon>Hypocreales</taxon>
        <taxon>Nectriaceae</taxon>
        <taxon>Fusarium</taxon>
        <taxon>Fusarium fujikuroi species complex</taxon>
    </lineage>
</organism>
<evidence type="ECO:0000256" key="4">
    <source>
        <dbReference type="ARBA" id="ARBA00023136"/>
    </source>
</evidence>
<evidence type="ECO:0000256" key="5">
    <source>
        <dbReference type="SAM" id="Coils"/>
    </source>
</evidence>
<dbReference type="GO" id="GO:0005886">
    <property type="term" value="C:plasma membrane"/>
    <property type="evidence" value="ECO:0007669"/>
    <property type="project" value="UniProtKB-SubCell"/>
</dbReference>
<dbReference type="Gene3D" id="1.20.58.340">
    <property type="entry name" value="Magnesium transport protein CorA, transmembrane region"/>
    <property type="match status" value="1"/>
</dbReference>
<keyword evidence="3 6" id="KW-1133">Transmembrane helix</keyword>
<gene>
    <name evidence="7" type="ORF">FGLOB1_13972</name>
</gene>
<sequence>MVRDEPGTAPIEPFTGSEMETTIMDFDLKAQNETDDTVTLVNNYYASTTWKTRLQPEDSAAYACRRIHMATSHYTLGEFVAIHDLLLDHKPNDRDKILSKLRRVPRRQEIKSSQRPSLRPVFVTLDDEDQTENLLGIPDLEEAKCDLPAFVSIPTIHFHTPYSQSVPENSYHVKSLLQYHSVVPGGWLLDGSFRKVEKHMLGLDFMELIRFASFMFVLSRSDENKTKTMNRIDDWVFSPLRTFLAFSPGRYDGEPLRNLSALDEHMNHWIDVERTTWDQAEASEEVAQALRNLWSIAIRFTMNFHLSPDRDIFQLDRLSLWRRIINYIRHDSNATSAKTELLYKPGLRAQSPETLQDLEDELTAAITNLDRHHGTAQSEPQASRDNENKNVLRSIQSFGDDLSLACLLPRVSLYPILEVSHYELEWLIRDSASHPQVYQTSAISDELRILKEILHSQMQVLSQVARSLAKVIASSVSTTVIKSEASESADTPGTRKDNLSHDEQTQIFEALQRKSQLRHRQLTYDVEKLQDAMERLKSRAALYIKIKAEDQNVAIYVFTLVTVFFLPLSFATSYMGMNTSDIRDMEQG</sequence>
<keyword evidence="8" id="KW-1185">Reference proteome</keyword>
<evidence type="ECO:0000256" key="3">
    <source>
        <dbReference type="ARBA" id="ARBA00022989"/>
    </source>
</evidence>
<name>A0A8H6CXK8_9HYPO</name>
<dbReference type="SUPFAM" id="SSF144083">
    <property type="entry name" value="Magnesium transport protein CorA, transmembrane region"/>
    <property type="match status" value="1"/>
</dbReference>
<keyword evidence="4 6" id="KW-0472">Membrane</keyword>
<dbReference type="Pfam" id="PF01544">
    <property type="entry name" value="CorA"/>
    <property type="match status" value="1"/>
</dbReference>
<feature type="transmembrane region" description="Helical" evidence="6">
    <location>
        <begin position="553"/>
        <end position="575"/>
    </location>
</feature>
<reference evidence="7 8" key="1">
    <citation type="submission" date="2020-05" db="EMBL/GenBank/DDBJ databases">
        <title>Identification and distribution of gene clusters putatively required for synthesis of sphingolipid metabolism inhibitors in phylogenetically diverse species of the filamentous fungus Fusarium.</title>
        <authorList>
            <person name="Kim H.-S."/>
            <person name="Busman M."/>
            <person name="Brown D.W."/>
            <person name="Divon H."/>
            <person name="Uhlig S."/>
            <person name="Proctor R.H."/>
        </authorList>
    </citation>
    <scope>NUCLEOTIDE SEQUENCE [LARGE SCALE GENOMIC DNA]</scope>
    <source>
        <strain evidence="7 8">NRRL 26131</strain>
    </source>
</reference>
<feature type="coiled-coil region" evidence="5">
    <location>
        <begin position="519"/>
        <end position="546"/>
    </location>
</feature>
<accession>A0A8H6CXK8</accession>
<dbReference type="GO" id="GO:0000287">
    <property type="term" value="F:magnesium ion binding"/>
    <property type="evidence" value="ECO:0007669"/>
    <property type="project" value="TreeGrafter"/>
</dbReference>
<comment type="caution">
    <text evidence="7">The sequence shown here is derived from an EMBL/GenBank/DDBJ whole genome shotgun (WGS) entry which is preliminary data.</text>
</comment>
<evidence type="ECO:0000256" key="1">
    <source>
        <dbReference type="ARBA" id="ARBA00004651"/>
    </source>
</evidence>
<dbReference type="EMBL" id="JAAQPF010000952">
    <property type="protein sequence ID" value="KAF5695712.1"/>
    <property type="molecule type" value="Genomic_DNA"/>
</dbReference>
<dbReference type="AlphaFoldDB" id="A0A8H6CXK8"/>
<dbReference type="GO" id="GO:0015095">
    <property type="term" value="F:magnesium ion transmembrane transporter activity"/>
    <property type="evidence" value="ECO:0007669"/>
    <property type="project" value="TreeGrafter"/>
</dbReference>